<name>A0A7D9JK78_PARCT</name>
<gene>
    <name evidence="3" type="ORF">PACLA_8A065896</name>
</gene>
<protein>
    <submittedName>
        <fullName evidence="3">Uncharacterized protein</fullName>
    </submittedName>
</protein>
<sequence>MAQNEGSNLGSNEEIRANKGVGKRSLCFTPSPNSKRPPDKRAKNLNYDEDIRQSLASNFAYEEGCVTGVDDILDIVQSDLGRPIRRVDLYKAISALFGEKTEKKYRKTAGSQLMAKIIGRKSIISLTYSNIRNIQESELMQQQQQEQESFTNIEDVLNLHAVTDSVLRNDLQRCIDNAIRHISSENTVLKHELHETKEQVKQMQETLVDISNITSMGTDYQLTKFQKKKIKEEMKTVDSMHNLGLKTLKKQMILAQL</sequence>
<feature type="region of interest" description="Disordered" evidence="2">
    <location>
        <begin position="1"/>
        <end position="45"/>
    </location>
</feature>
<evidence type="ECO:0000256" key="1">
    <source>
        <dbReference type="SAM" id="Coils"/>
    </source>
</evidence>
<reference evidence="3" key="1">
    <citation type="submission" date="2020-04" db="EMBL/GenBank/DDBJ databases">
        <authorList>
            <person name="Alioto T."/>
            <person name="Alioto T."/>
            <person name="Gomez Garrido J."/>
        </authorList>
    </citation>
    <scope>NUCLEOTIDE SEQUENCE</scope>
    <source>
        <strain evidence="3">A484AB</strain>
    </source>
</reference>
<evidence type="ECO:0000313" key="3">
    <source>
        <dbReference type="EMBL" id="CAB4031014.1"/>
    </source>
</evidence>
<accession>A0A7D9JK78</accession>
<comment type="caution">
    <text evidence="3">The sequence shown here is derived from an EMBL/GenBank/DDBJ whole genome shotgun (WGS) entry which is preliminary data.</text>
</comment>
<evidence type="ECO:0000256" key="2">
    <source>
        <dbReference type="SAM" id="MobiDB-lite"/>
    </source>
</evidence>
<keyword evidence="4" id="KW-1185">Reference proteome</keyword>
<keyword evidence="1" id="KW-0175">Coiled coil</keyword>
<feature type="compositionally biased region" description="Polar residues" evidence="2">
    <location>
        <begin position="1"/>
        <end position="11"/>
    </location>
</feature>
<feature type="coiled-coil region" evidence="1">
    <location>
        <begin position="186"/>
        <end position="213"/>
    </location>
</feature>
<organism evidence="3 4">
    <name type="scientific">Paramuricea clavata</name>
    <name type="common">Red gorgonian</name>
    <name type="synonym">Violescent sea-whip</name>
    <dbReference type="NCBI Taxonomy" id="317549"/>
    <lineage>
        <taxon>Eukaryota</taxon>
        <taxon>Metazoa</taxon>
        <taxon>Cnidaria</taxon>
        <taxon>Anthozoa</taxon>
        <taxon>Octocorallia</taxon>
        <taxon>Malacalcyonacea</taxon>
        <taxon>Plexauridae</taxon>
        <taxon>Paramuricea</taxon>
    </lineage>
</organism>
<evidence type="ECO:0000313" key="4">
    <source>
        <dbReference type="Proteomes" id="UP001152795"/>
    </source>
</evidence>
<dbReference type="Proteomes" id="UP001152795">
    <property type="component" value="Unassembled WGS sequence"/>
</dbReference>
<proteinExistence type="predicted"/>
<dbReference type="EMBL" id="CACRXK020017295">
    <property type="protein sequence ID" value="CAB4031014.1"/>
    <property type="molecule type" value="Genomic_DNA"/>
</dbReference>
<dbReference type="AlphaFoldDB" id="A0A7D9JK78"/>